<sequence>MQKKQNDSSNTCSKVFFMIGCQRSGSNWMRTMLSGREDLIAPHPPHIMRDFMPILGKYGDLDSTDNLKVLVDHVCAFVERNQVQWIDLHERPVNFNRVAITKSVVTTIDCLRFKQRFQNEKDKSKKPDQHDKYGIGDEYYLLSLFDEIMNTMARVNGKRIWMCKSMGMSQFHDMLLTFYGKERLRYIYLVRDPRDVCLSFQKTPVGDCHPYNIAKKWARLQNYAAEILARDPELVHTVHYEDALEDSDAEVAKIIEYMGARETCKSMRRGSVCAFKDEQEITETAKCNRESLRASTLSYQFQNLTKGKEFAKTQFKKWAREMNEEDLRLVESVVYDEMIRLGYDPHLVKTIQDRVVFTDELIEKYEDMNKDLIQKMYADLTVENPADLERRTIQASVLKVSCDELYDQSFMLNFSPEDRDELYDTDDLTDDDSNKEGGFITNDFDFSSWPQNASLVGYLSNEEVDERFEIHPNQTIKVGKHKSISFAAASQGGYYPCNRTKANQDAFSSCIVKDPSSASKSNNNFGAFFSVFDGHGGKGTECSLDTSHHVTTNVISTLEECIETTMHKKAYDLSSSVHVRSMDLTSHSIDRSMRSNLNTSFHRSMHIDFDELVRDEAKHDNNTLATARSSLRSSIVSSGQGEIPKISNLTLIHGKSMKEMIANQIPFILADSFTYANQKLLEDPRGIAESAGTTATSLLVTSKHFHIANVGDSRCLLITKSKGKVEVDQITAEHGTDLPSEVERINAMGGVVMTSDQYDLGCATNKTASNEAKRVWSKDGKYPGTAFTRSIGDGNAKDLGVTAEPECLSIPITQKDTMFVLGTDGIFDFISNDEVADIVLECNEDLEKACRSLVGMAYSRWTVNEERTDDITVIVGHVHNSKKEFFHKLKQILPKRM</sequence>
<dbReference type="InterPro" id="IPR036457">
    <property type="entry name" value="PPM-type-like_dom_sf"/>
</dbReference>
<evidence type="ECO:0000313" key="8">
    <source>
        <dbReference type="Proteomes" id="UP001054902"/>
    </source>
</evidence>
<comment type="caution">
    <text evidence="7">The sequence shown here is derived from an EMBL/GenBank/DDBJ whole genome shotgun (WGS) entry which is preliminary data.</text>
</comment>
<feature type="domain" description="PPM-type phosphatase" evidence="6">
    <location>
        <begin position="485"/>
        <end position="878"/>
    </location>
</feature>
<dbReference type="PROSITE" id="PS51746">
    <property type="entry name" value="PPM_2"/>
    <property type="match status" value="1"/>
</dbReference>
<evidence type="ECO:0000313" key="7">
    <source>
        <dbReference type="EMBL" id="GFH47427.1"/>
    </source>
</evidence>
<dbReference type="Gene3D" id="3.60.40.10">
    <property type="entry name" value="PPM-type phosphatase domain"/>
    <property type="match status" value="1"/>
</dbReference>
<dbReference type="AlphaFoldDB" id="A0AAD3CJW2"/>
<gene>
    <name evidence="7" type="ORF">CTEN210_03902</name>
</gene>
<reference evidence="7 8" key="1">
    <citation type="journal article" date="2021" name="Sci. Rep.">
        <title>The genome of the diatom Chaetoceros tenuissimus carries an ancient integrated fragment of an extant virus.</title>
        <authorList>
            <person name="Hongo Y."/>
            <person name="Kimura K."/>
            <person name="Takaki Y."/>
            <person name="Yoshida Y."/>
            <person name="Baba S."/>
            <person name="Kobayashi G."/>
            <person name="Nagasaki K."/>
            <person name="Hano T."/>
            <person name="Tomaru Y."/>
        </authorList>
    </citation>
    <scope>NUCLEOTIDE SEQUENCE [LARGE SCALE GENOMIC DNA]</scope>
    <source>
        <strain evidence="7 8">NIES-3715</strain>
    </source>
</reference>
<keyword evidence="3 5" id="KW-0378">Hydrolase</keyword>
<accession>A0AAD3CJW2</accession>
<dbReference type="EMBL" id="BLLK01000023">
    <property type="protein sequence ID" value="GFH47427.1"/>
    <property type="molecule type" value="Genomic_DNA"/>
</dbReference>
<keyword evidence="4 5" id="KW-0904">Protein phosphatase</keyword>
<dbReference type="PANTHER" id="PTHR47992">
    <property type="entry name" value="PROTEIN PHOSPHATASE"/>
    <property type="match status" value="1"/>
</dbReference>
<evidence type="ECO:0000256" key="5">
    <source>
        <dbReference type="RuleBase" id="RU003465"/>
    </source>
</evidence>
<comment type="similarity">
    <text evidence="5">Belongs to the PP2C family.</text>
</comment>
<dbReference type="CDD" id="cd00143">
    <property type="entry name" value="PP2Cc"/>
    <property type="match status" value="1"/>
</dbReference>
<evidence type="ECO:0000256" key="4">
    <source>
        <dbReference type="ARBA" id="ARBA00022912"/>
    </source>
</evidence>
<protein>
    <recommendedName>
        <fullName evidence="6">PPM-type phosphatase domain-containing protein</fullName>
    </recommendedName>
</protein>
<organism evidence="7 8">
    <name type="scientific">Chaetoceros tenuissimus</name>
    <dbReference type="NCBI Taxonomy" id="426638"/>
    <lineage>
        <taxon>Eukaryota</taxon>
        <taxon>Sar</taxon>
        <taxon>Stramenopiles</taxon>
        <taxon>Ochrophyta</taxon>
        <taxon>Bacillariophyta</taxon>
        <taxon>Coscinodiscophyceae</taxon>
        <taxon>Chaetocerotophycidae</taxon>
        <taxon>Chaetocerotales</taxon>
        <taxon>Chaetocerotaceae</taxon>
        <taxon>Chaetoceros</taxon>
    </lineage>
</organism>
<dbReference type="Pfam" id="PF00481">
    <property type="entry name" value="PP2C"/>
    <property type="match status" value="1"/>
</dbReference>
<evidence type="ECO:0000256" key="3">
    <source>
        <dbReference type="ARBA" id="ARBA00022801"/>
    </source>
</evidence>
<dbReference type="InterPro" id="IPR027417">
    <property type="entry name" value="P-loop_NTPase"/>
</dbReference>
<dbReference type="InterPro" id="IPR000222">
    <property type="entry name" value="PP2C_BS"/>
</dbReference>
<dbReference type="PROSITE" id="PS01032">
    <property type="entry name" value="PPM_1"/>
    <property type="match status" value="1"/>
</dbReference>
<dbReference type="GO" id="GO:0016020">
    <property type="term" value="C:membrane"/>
    <property type="evidence" value="ECO:0007669"/>
    <property type="project" value="UniProtKB-SubCell"/>
</dbReference>
<dbReference type="GO" id="GO:0046872">
    <property type="term" value="F:metal ion binding"/>
    <property type="evidence" value="ECO:0007669"/>
    <property type="project" value="UniProtKB-KW"/>
</dbReference>
<evidence type="ECO:0000256" key="1">
    <source>
        <dbReference type="ARBA" id="ARBA00004170"/>
    </source>
</evidence>
<comment type="subcellular location">
    <subcellularLocation>
        <location evidence="1">Membrane</location>
        <topology evidence="1">Peripheral membrane protein</topology>
    </subcellularLocation>
</comment>
<keyword evidence="2" id="KW-0479">Metal-binding</keyword>
<dbReference type="Gene3D" id="3.40.50.300">
    <property type="entry name" value="P-loop containing nucleotide triphosphate hydrolases"/>
    <property type="match status" value="1"/>
</dbReference>
<dbReference type="GO" id="GO:0004722">
    <property type="term" value="F:protein serine/threonine phosphatase activity"/>
    <property type="evidence" value="ECO:0007669"/>
    <property type="project" value="InterPro"/>
</dbReference>
<evidence type="ECO:0000256" key="2">
    <source>
        <dbReference type="ARBA" id="ARBA00022723"/>
    </source>
</evidence>
<evidence type="ECO:0000259" key="6">
    <source>
        <dbReference type="PROSITE" id="PS51746"/>
    </source>
</evidence>
<name>A0AAD3CJW2_9STRA</name>
<dbReference type="Proteomes" id="UP001054902">
    <property type="component" value="Unassembled WGS sequence"/>
</dbReference>
<keyword evidence="8" id="KW-1185">Reference proteome</keyword>
<dbReference type="SUPFAM" id="SSF81606">
    <property type="entry name" value="PP2C-like"/>
    <property type="match status" value="1"/>
</dbReference>
<dbReference type="Pfam" id="PF13469">
    <property type="entry name" value="Sulfotransfer_3"/>
    <property type="match status" value="1"/>
</dbReference>
<dbReference type="InterPro" id="IPR015655">
    <property type="entry name" value="PP2C"/>
</dbReference>
<dbReference type="InterPro" id="IPR001932">
    <property type="entry name" value="PPM-type_phosphatase-like_dom"/>
</dbReference>
<dbReference type="SMART" id="SM00332">
    <property type="entry name" value="PP2Cc"/>
    <property type="match status" value="1"/>
</dbReference>
<proteinExistence type="inferred from homology"/>
<dbReference type="SUPFAM" id="SSF52540">
    <property type="entry name" value="P-loop containing nucleoside triphosphate hydrolases"/>
    <property type="match status" value="1"/>
</dbReference>